<accession>A0A8H3X6X5</accession>
<keyword evidence="2" id="KW-1185">Reference proteome</keyword>
<dbReference type="Gene3D" id="2.60.40.640">
    <property type="match status" value="1"/>
</dbReference>
<evidence type="ECO:0008006" key="3">
    <source>
        <dbReference type="Google" id="ProtNLM"/>
    </source>
</evidence>
<dbReference type="EMBL" id="WTPW01001812">
    <property type="protein sequence ID" value="KAF0412498.1"/>
    <property type="molecule type" value="Genomic_DNA"/>
</dbReference>
<dbReference type="Proteomes" id="UP000439903">
    <property type="component" value="Unassembled WGS sequence"/>
</dbReference>
<protein>
    <recommendedName>
        <fullName evidence="3">Arrestin C-terminal-like domain-containing protein</fullName>
    </recommendedName>
</protein>
<dbReference type="InterPro" id="IPR014752">
    <property type="entry name" value="Arrestin-like_C"/>
</dbReference>
<name>A0A8H3X6X5_GIGMA</name>
<reference evidence="1 2" key="1">
    <citation type="journal article" date="2019" name="Environ. Microbiol.">
        <title>At the nexus of three kingdoms: the genome of the mycorrhizal fungus Gigaspora margarita provides insights into plant, endobacterial and fungal interactions.</title>
        <authorList>
            <person name="Venice F."/>
            <person name="Ghignone S."/>
            <person name="Salvioli di Fossalunga A."/>
            <person name="Amselem J."/>
            <person name="Novero M."/>
            <person name="Xianan X."/>
            <person name="Sedzielewska Toro K."/>
            <person name="Morin E."/>
            <person name="Lipzen A."/>
            <person name="Grigoriev I.V."/>
            <person name="Henrissat B."/>
            <person name="Martin F.M."/>
            <person name="Bonfante P."/>
        </authorList>
    </citation>
    <scope>NUCLEOTIDE SEQUENCE [LARGE SCALE GENOMIC DNA]</scope>
    <source>
        <strain evidence="1 2">BEG34</strain>
    </source>
</reference>
<evidence type="ECO:0000313" key="1">
    <source>
        <dbReference type="EMBL" id="KAF0412498.1"/>
    </source>
</evidence>
<dbReference type="AlphaFoldDB" id="A0A8H3X6X5"/>
<comment type="caution">
    <text evidence="1">The sequence shown here is derived from an EMBL/GenBank/DDBJ whole genome shotgun (WGS) entry which is preliminary data.</text>
</comment>
<gene>
    <name evidence="1" type="ORF">F8M41_007916</name>
</gene>
<dbReference type="OrthoDB" id="2333384at2759"/>
<sequence>MTEFTNMIPSQHEYKRKSKKAFFSYSLRNQTFQQGYLGVEPSTIQGNFHLRYKRTKPLLAYSVDIFFKGKIMVEWNDGQNVHSGFKTLFEYGVRVWSAEPIQHHELSDIKTTRGKLMKSLTPQLTDYDRNGMIHFGEITNLDLPFEFLIPNNALSSITPLNTLTTIGKISYSIKAVISRHLPPYKFLQKSLKIVEIRCPITRWNLPINTTPRPTTLTKSNDLLDCQITFRQTTFSKGCLILVPIKLVIHNQKLFIQKIIVKLKEYHLFKVKRRDQINERSVITSKASNENISLIPDTTNEYDIEMKLDMSLIDSKRPLNVSMSNDTPPLTRYSDVDIEVSHKVIVKICLKNAQDLVFVKTINIVNAVHEKEAERLIYGWPNIDTEWRHDQLLALPTSS</sequence>
<evidence type="ECO:0000313" key="2">
    <source>
        <dbReference type="Proteomes" id="UP000439903"/>
    </source>
</evidence>
<organism evidence="1 2">
    <name type="scientific">Gigaspora margarita</name>
    <dbReference type="NCBI Taxonomy" id="4874"/>
    <lineage>
        <taxon>Eukaryota</taxon>
        <taxon>Fungi</taxon>
        <taxon>Fungi incertae sedis</taxon>
        <taxon>Mucoromycota</taxon>
        <taxon>Glomeromycotina</taxon>
        <taxon>Glomeromycetes</taxon>
        <taxon>Diversisporales</taxon>
        <taxon>Gigasporaceae</taxon>
        <taxon>Gigaspora</taxon>
    </lineage>
</organism>
<proteinExistence type="predicted"/>